<evidence type="ECO:0000313" key="4">
    <source>
        <dbReference type="Proteomes" id="UP000515598"/>
    </source>
</evidence>
<gene>
    <name evidence="2" type="ORF">D7Y33_11175</name>
    <name evidence="3" type="ORF">GPNADHDJ_02804</name>
</gene>
<proteinExistence type="predicted"/>
<sequence>MTPLHLASDKGGTESCLRLIAEGVDVTLSDFQGRSPVALAQGKPGLSR</sequence>
<dbReference type="InterPro" id="IPR036770">
    <property type="entry name" value="Ankyrin_rpt-contain_sf"/>
</dbReference>
<protein>
    <recommendedName>
        <fullName evidence="6">Ankyrin repeat domain-containing protein</fullName>
    </recommendedName>
</protein>
<reference evidence="2" key="2">
    <citation type="journal article" date="2020" name="Front. Microbiol.">
        <title>Genetic Variants of the DSF Quorum Sensing System in Stenotrophomonas maltophilia Influence Virulence and Resistance Phenotypes Among Genotypically Diverse Clinical Isolates.</title>
        <authorList>
            <person name="Yero D."/>
            <person name="Huedo P."/>
            <person name="Conchillo-Sole O."/>
            <person name="Martinez-Servat S."/>
            <person name="Mamat U."/>
            <person name="Coves X."/>
            <person name="Llanas F."/>
            <person name="Roca I."/>
            <person name="Vila J."/>
            <person name="Schaible U.E."/>
            <person name="Daura X."/>
            <person name="Gibert I."/>
        </authorList>
    </citation>
    <scope>NUCLEOTIDE SEQUENCE</scope>
    <source>
        <strain evidence="2">OG156</strain>
    </source>
</reference>
<evidence type="ECO:0000313" key="3">
    <source>
        <dbReference type="EMBL" id="QNG78586.1"/>
    </source>
</evidence>
<dbReference type="PROSITE" id="PS50088">
    <property type="entry name" value="ANK_REPEAT"/>
    <property type="match status" value="1"/>
</dbReference>
<dbReference type="AlphaFoldDB" id="A0AAW3S5D0"/>
<dbReference type="Pfam" id="PF00023">
    <property type="entry name" value="Ank"/>
    <property type="match status" value="1"/>
</dbReference>
<dbReference type="Proteomes" id="UP000822271">
    <property type="component" value="Unassembled WGS sequence"/>
</dbReference>
<feature type="repeat" description="ANK" evidence="1">
    <location>
        <begin position="1"/>
        <end position="31"/>
    </location>
</feature>
<keyword evidence="1" id="KW-0040">ANK repeat</keyword>
<dbReference type="SUPFAM" id="SSF48403">
    <property type="entry name" value="Ankyrin repeat"/>
    <property type="match status" value="1"/>
</dbReference>
<dbReference type="EMBL" id="CP060025">
    <property type="protein sequence ID" value="QNG78586.1"/>
    <property type="molecule type" value="Genomic_DNA"/>
</dbReference>
<dbReference type="InterPro" id="IPR002110">
    <property type="entry name" value="Ankyrin_rpt"/>
</dbReference>
<reference evidence="2" key="1">
    <citation type="submission" date="2018-09" db="EMBL/GenBank/DDBJ databases">
        <authorList>
            <person name="Groschel M."/>
            <person name="Kohl T."/>
            <person name="Conchillo-Sole O."/>
            <person name="Mamat U."/>
            <person name="Yero D."/>
            <person name="Niemann S."/>
            <person name="Daura X."/>
            <person name="Gibert I."/>
        </authorList>
    </citation>
    <scope>NUCLEOTIDE SEQUENCE</scope>
    <source>
        <strain evidence="2">OG156</strain>
    </source>
</reference>
<dbReference type="Gene3D" id="1.25.40.20">
    <property type="entry name" value="Ankyrin repeat-containing domain"/>
    <property type="match status" value="1"/>
</dbReference>
<accession>A0AAW3S5D0</accession>
<dbReference type="RefSeq" id="WP_080354855.1">
    <property type="nucleotide sequence ID" value="NZ_CP040433.1"/>
</dbReference>
<evidence type="ECO:0008006" key="6">
    <source>
        <dbReference type="Google" id="ProtNLM"/>
    </source>
</evidence>
<evidence type="ECO:0000313" key="5">
    <source>
        <dbReference type="Proteomes" id="UP000822271"/>
    </source>
</evidence>
<evidence type="ECO:0000256" key="1">
    <source>
        <dbReference type="PROSITE-ProRule" id="PRU00023"/>
    </source>
</evidence>
<reference evidence="3 4" key="3">
    <citation type="submission" date="2020-08" db="EMBL/GenBank/DDBJ databases">
        <title>Phenotypic and transcriptomic analysis of seven clinical Stenotrophomonas maltophilia isolates identify a small set of shared and commonly regulated genes involved in biofilm lifestyle.</title>
        <authorList>
            <person name="Alio I."/>
            <person name="Gudzuhn M."/>
            <person name="Streit W."/>
        </authorList>
    </citation>
    <scope>NUCLEOTIDE SEQUENCE [LARGE SCALE GENOMIC DNA]</scope>
    <source>
        <strain evidence="3 4">UHH_SKK55</strain>
    </source>
</reference>
<dbReference type="EMBL" id="RAUE01000017">
    <property type="protein sequence ID" value="MBA0311559.1"/>
    <property type="molecule type" value="Genomic_DNA"/>
</dbReference>
<evidence type="ECO:0000313" key="2">
    <source>
        <dbReference type="EMBL" id="MBA0311559.1"/>
    </source>
</evidence>
<organism evidence="2 5">
    <name type="scientific">Stenotrophomonas maltophilia</name>
    <name type="common">Pseudomonas maltophilia</name>
    <name type="synonym">Xanthomonas maltophilia</name>
    <dbReference type="NCBI Taxonomy" id="40324"/>
    <lineage>
        <taxon>Bacteria</taxon>
        <taxon>Pseudomonadati</taxon>
        <taxon>Pseudomonadota</taxon>
        <taxon>Gammaproteobacteria</taxon>
        <taxon>Lysobacterales</taxon>
        <taxon>Lysobacteraceae</taxon>
        <taxon>Stenotrophomonas</taxon>
        <taxon>Stenotrophomonas maltophilia group</taxon>
    </lineage>
</organism>
<dbReference type="Proteomes" id="UP000515598">
    <property type="component" value="Chromosome"/>
</dbReference>
<name>A0AAW3S5D0_STEMA</name>
<dbReference type="PROSITE" id="PS50297">
    <property type="entry name" value="ANK_REP_REGION"/>
    <property type="match status" value="1"/>
</dbReference>